<dbReference type="AlphaFoldDB" id="A0A6M3XUL7"/>
<proteinExistence type="predicted"/>
<dbReference type="EMBL" id="MT144930">
    <property type="protein sequence ID" value="QJI01527.1"/>
    <property type="molecule type" value="Genomic_DNA"/>
</dbReference>
<protein>
    <submittedName>
        <fullName evidence="1">Uncharacterized protein</fullName>
    </submittedName>
</protein>
<sequence length="163" mass="18616">MKDLNKLQELSDRELEIHTENAAALLGDLKDHARLQAKYYRWSSKAQKNVDDLSLKLEIVAADIIQEIIEKSDKPIPASAKGELRKVDIFKDARYQLAKSRLNSAMEEMNYLQGLTRAFEGRGYRLKEVVTLVSRSLKEEELRVYGKDLEKAAEGLEFPSDFG</sequence>
<accession>A0A6M3XUL7</accession>
<organism evidence="1">
    <name type="scientific">viral metagenome</name>
    <dbReference type="NCBI Taxonomy" id="1070528"/>
    <lineage>
        <taxon>unclassified sequences</taxon>
        <taxon>metagenomes</taxon>
        <taxon>organismal metagenomes</taxon>
    </lineage>
</organism>
<gene>
    <name evidence="1" type="ORF">TM448B02607_0005</name>
</gene>
<name>A0A6M3XUL7_9ZZZZ</name>
<reference evidence="1" key="1">
    <citation type="submission" date="2020-03" db="EMBL/GenBank/DDBJ databases">
        <title>The deep terrestrial virosphere.</title>
        <authorList>
            <person name="Holmfeldt K."/>
            <person name="Nilsson E."/>
            <person name="Simone D."/>
            <person name="Lopez-Fernandez M."/>
            <person name="Wu X."/>
            <person name="de Brujin I."/>
            <person name="Lundin D."/>
            <person name="Andersson A."/>
            <person name="Bertilsson S."/>
            <person name="Dopson M."/>
        </authorList>
    </citation>
    <scope>NUCLEOTIDE SEQUENCE</scope>
    <source>
        <strain evidence="1">TM448B02607</strain>
    </source>
</reference>
<evidence type="ECO:0000313" key="1">
    <source>
        <dbReference type="EMBL" id="QJI01527.1"/>
    </source>
</evidence>